<gene>
    <name evidence="2" type="ORF">UFOPK2731_00717</name>
    <name evidence="3" type="ORF">UFOPK3161_00267</name>
    <name evidence="1" type="ORF">UFOPK3962_00522</name>
    <name evidence="4" type="ORF">UFOPK4427_00109</name>
</gene>
<proteinExistence type="predicted"/>
<evidence type="ECO:0000313" key="2">
    <source>
        <dbReference type="EMBL" id="CAB4729319.1"/>
    </source>
</evidence>
<accession>A0A6J6S458</accession>
<protein>
    <submittedName>
        <fullName evidence="2">Unannotated protein</fullName>
    </submittedName>
</protein>
<dbReference type="EMBL" id="CAFBRY010000002">
    <property type="protein sequence ID" value="CAB5134940.1"/>
    <property type="molecule type" value="Genomic_DNA"/>
</dbReference>
<dbReference type="EMBL" id="CAEZYO010000016">
    <property type="protein sequence ID" value="CAB4729319.1"/>
    <property type="molecule type" value="Genomic_DNA"/>
</dbReference>
<dbReference type="EMBL" id="CAESAH010000009">
    <property type="protein sequence ID" value="CAB4335107.1"/>
    <property type="molecule type" value="Genomic_DNA"/>
</dbReference>
<reference evidence="2" key="1">
    <citation type="submission" date="2020-05" db="EMBL/GenBank/DDBJ databases">
        <authorList>
            <person name="Chiriac C."/>
            <person name="Salcher M."/>
            <person name="Ghai R."/>
            <person name="Kavagutti S V."/>
        </authorList>
    </citation>
    <scope>NUCLEOTIDE SEQUENCE</scope>
</reference>
<dbReference type="EMBL" id="CAFABC010000003">
    <property type="protein sequence ID" value="CAB4816744.1"/>
    <property type="molecule type" value="Genomic_DNA"/>
</dbReference>
<evidence type="ECO:0000313" key="3">
    <source>
        <dbReference type="EMBL" id="CAB4816744.1"/>
    </source>
</evidence>
<organism evidence="2">
    <name type="scientific">freshwater metagenome</name>
    <dbReference type="NCBI Taxonomy" id="449393"/>
    <lineage>
        <taxon>unclassified sequences</taxon>
        <taxon>metagenomes</taxon>
        <taxon>ecological metagenomes</taxon>
    </lineage>
</organism>
<evidence type="ECO:0000313" key="1">
    <source>
        <dbReference type="EMBL" id="CAB4335107.1"/>
    </source>
</evidence>
<name>A0A6J6S458_9ZZZZ</name>
<evidence type="ECO:0000313" key="4">
    <source>
        <dbReference type="EMBL" id="CAB5134940.1"/>
    </source>
</evidence>
<dbReference type="AlphaFoldDB" id="A0A6J6S458"/>
<sequence>MLKNIRFTSNARKHKIGAAHARFVIFNNNALRTPGENEFEHRLFWTGYDDRGLELEIAGVEFEDEILIIHVMPTNFRRRGQHE</sequence>